<feature type="domain" description="Thiamine phosphate synthase/TenI" evidence="3">
    <location>
        <begin position="13"/>
        <end position="178"/>
    </location>
</feature>
<dbReference type="Gene3D" id="3.20.20.70">
    <property type="entry name" value="Aldolase class I"/>
    <property type="match status" value="1"/>
</dbReference>
<dbReference type="GO" id="GO:0009228">
    <property type="term" value="P:thiamine biosynthetic process"/>
    <property type="evidence" value="ECO:0007669"/>
    <property type="project" value="UniProtKB-KW"/>
</dbReference>
<dbReference type="GO" id="GO:0005737">
    <property type="term" value="C:cytoplasm"/>
    <property type="evidence" value="ECO:0007669"/>
    <property type="project" value="TreeGrafter"/>
</dbReference>
<dbReference type="InterPro" id="IPR022998">
    <property type="entry name" value="ThiamineP_synth_TenI"/>
</dbReference>
<dbReference type="PANTHER" id="PTHR20857">
    <property type="entry name" value="THIAMINE-PHOSPHATE PYROPHOSPHORYLASE"/>
    <property type="match status" value="1"/>
</dbReference>
<dbReference type="AlphaFoldDB" id="A0A179SRC2"/>
<name>A0A179SRC2_9BACI</name>
<dbReference type="Proteomes" id="UP000078534">
    <property type="component" value="Unassembled WGS sequence"/>
</dbReference>
<dbReference type="Pfam" id="PF02581">
    <property type="entry name" value="TMP-TENI"/>
    <property type="match status" value="1"/>
</dbReference>
<dbReference type="SUPFAM" id="SSF51391">
    <property type="entry name" value="Thiamin phosphate synthase"/>
    <property type="match status" value="1"/>
</dbReference>
<keyword evidence="5" id="KW-1185">Reference proteome</keyword>
<dbReference type="STRING" id="152268.A6K24_06975"/>
<organism evidence="4 5">
    <name type="scientific">Metabacillus litoralis</name>
    <dbReference type="NCBI Taxonomy" id="152268"/>
    <lineage>
        <taxon>Bacteria</taxon>
        <taxon>Bacillati</taxon>
        <taxon>Bacillota</taxon>
        <taxon>Bacilli</taxon>
        <taxon>Bacillales</taxon>
        <taxon>Bacillaceae</taxon>
        <taxon>Metabacillus</taxon>
    </lineage>
</organism>
<evidence type="ECO:0000259" key="3">
    <source>
        <dbReference type="Pfam" id="PF02581"/>
    </source>
</evidence>
<sequence>MEIHVISDGKQTVCELTKRIVMIHDEVDYIHIREKTKSVSEILEIVSILLNNGVPKSKLVINDRLDVALLHEIPNVHLPGHSFPIEKVRRMNPDLRIGRSVHSLQEAIECEKAGADYLLFGHVFPTNSKPNLAPRGVQQVAGICQSVRIPVIAIGGIIPNNIPKLSGMNLSGIAVMSYVIASDNPKNALQELRLSLVEVRNRENTV</sequence>
<dbReference type="InterPro" id="IPR013785">
    <property type="entry name" value="Aldolase_TIM"/>
</dbReference>
<dbReference type="RefSeq" id="WP_066336288.1">
    <property type="nucleotide sequence ID" value="NZ_LWSG01000034.1"/>
</dbReference>
<dbReference type="GO" id="GO:0004789">
    <property type="term" value="F:thiamine-phosphate diphosphorylase activity"/>
    <property type="evidence" value="ECO:0007669"/>
    <property type="project" value="TreeGrafter"/>
</dbReference>
<reference evidence="5" key="1">
    <citation type="submission" date="2016-04" db="EMBL/GenBank/DDBJ databases">
        <authorList>
            <person name="Lyu Z."/>
            <person name="Lyu W."/>
        </authorList>
    </citation>
    <scope>NUCLEOTIDE SEQUENCE [LARGE SCALE GENOMIC DNA]</scope>
    <source>
        <strain evidence="5">C44</strain>
    </source>
</reference>
<evidence type="ECO:0000256" key="2">
    <source>
        <dbReference type="ARBA" id="ARBA00022977"/>
    </source>
</evidence>
<keyword evidence="2" id="KW-0784">Thiamine biosynthesis</keyword>
<proteinExistence type="predicted"/>
<evidence type="ECO:0000313" key="5">
    <source>
        <dbReference type="Proteomes" id="UP000078534"/>
    </source>
</evidence>
<comment type="caution">
    <text evidence="4">The sequence shown here is derived from an EMBL/GenBank/DDBJ whole genome shotgun (WGS) entry which is preliminary data.</text>
</comment>
<dbReference type="NCBIfam" id="NF005819">
    <property type="entry name" value="PRK07695.1"/>
    <property type="match status" value="1"/>
</dbReference>
<accession>A0A179SRC2</accession>
<evidence type="ECO:0000313" key="4">
    <source>
        <dbReference type="EMBL" id="OAS83848.1"/>
    </source>
</evidence>
<dbReference type="PANTHER" id="PTHR20857:SF22">
    <property type="entry name" value="THIAZOLE TAUTOMERASE"/>
    <property type="match status" value="1"/>
</dbReference>
<evidence type="ECO:0000256" key="1">
    <source>
        <dbReference type="ARBA" id="ARBA00004948"/>
    </source>
</evidence>
<dbReference type="CDD" id="cd00564">
    <property type="entry name" value="TMP_TenI"/>
    <property type="match status" value="1"/>
</dbReference>
<dbReference type="InterPro" id="IPR036206">
    <property type="entry name" value="ThiamineP_synth_sf"/>
</dbReference>
<dbReference type="OrthoDB" id="9815348at2"/>
<comment type="pathway">
    <text evidence="1">Cofactor biosynthesis; thiamine diphosphate biosynthesis.</text>
</comment>
<gene>
    <name evidence="4" type="ORF">A6K24_06975</name>
</gene>
<protein>
    <recommendedName>
        <fullName evidence="3">Thiamine phosphate synthase/TenI domain-containing protein</fullName>
    </recommendedName>
</protein>
<dbReference type="EMBL" id="LWSG01000034">
    <property type="protein sequence ID" value="OAS83848.1"/>
    <property type="molecule type" value="Genomic_DNA"/>
</dbReference>